<dbReference type="PANTHER" id="PTHR34574">
    <property type="entry name" value="CALCIUM-BINDING EF-HAND FAMILY PROTEIN-RELATED"/>
    <property type="match status" value="1"/>
</dbReference>
<reference evidence="3" key="1">
    <citation type="journal article" date="2021" name="Nat. Commun.">
        <title>Genomic analyses provide insights into spinach domestication and the genetic basis of agronomic traits.</title>
        <authorList>
            <person name="Cai X."/>
            <person name="Sun X."/>
            <person name="Xu C."/>
            <person name="Sun H."/>
            <person name="Wang X."/>
            <person name="Ge C."/>
            <person name="Zhang Z."/>
            <person name="Wang Q."/>
            <person name="Fei Z."/>
            <person name="Jiao C."/>
            <person name="Wang Q."/>
        </authorList>
    </citation>
    <scope>NUCLEOTIDE SEQUENCE [LARGE SCALE GENOMIC DNA]</scope>
    <source>
        <strain evidence="3">cv. Varoflay</strain>
    </source>
</reference>
<dbReference type="PROSITE" id="PS50222">
    <property type="entry name" value="EF_HAND_2"/>
    <property type="match status" value="1"/>
</dbReference>
<dbReference type="PANTHER" id="PTHR34574:SF5">
    <property type="entry name" value="CALCIUM-BINDING EF-HAND FAMILY PROTEIN"/>
    <property type="match status" value="1"/>
</dbReference>
<dbReference type="Proteomes" id="UP000813463">
    <property type="component" value="Chromosome 4"/>
</dbReference>
<keyword evidence="1" id="KW-0106">Calcium</keyword>
<dbReference type="GO" id="GO:0005509">
    <property type="term" value="F:calcium ion binding"/>
    <property type="evidence" value="ECO:0007669"/>
    <property type="project" value="InterPro"/>
</dbReference>
<organism evidence="3 4">
    <name type="scientific">Spinacia oleracea</name>
    <name type="common">Spinach</name>
    <dbReference type="NCBI Taxonomy" id="3562"/>
    <lineage>
        <taxon>Eukaryota</taxon>
        <taxon>Viridiplantae</taxon>
        <taxon>Streptophyta</taxon>
        <taxon>Embryophyta</taxon>
        <taxon>Tracheophyta</taxon>
        <taxon>Spermatophyta</taxon>
        <taxon>Magnoliopsida</taxon>
        <taxon>eudicotyledons</taxon>
        <taxon>Gunneridae</taxon>
        <taxon>Pentapetalae</taxon>
        <taxon>Caryophyllales</taxon>
        <taxon>Chenopodiaceae</taxon>
        <taxon>Chenopodioideae</taxon>
        <taxon>Anserineae</taxon>
        <taxon>Spinacia</taxon>
    </lineage>
</organism>
<evidence type="ECO:0000313" key="3">
    <source>
        <dbReference type="Proteomes" id="UP000813463"/>
    </source>
</evidence>
<accession>A0A9R0IFL1</accession>
<protein>
    <recommendedName>
        <fullName evidence="2">EF-hand domain-containing protein</fullName>
    </recommendedName>
</protein>
<sequence length="128" mass="14404">MIMIIDGSMINKFVEDTEAFHKYSDEKFKMLDVDNDGVVTRKDLPKGGLGNWILALDDEAHSDEDVKEDYDSIFKSFEVDGSCSIGLETFRLMVKEIMLALVRGIGNMPISMLLNDDSLIFKACLQSN</sequence>
<dbReference type="KEGG" id="soe:110787930"/>
<dbReference type="RefSeq" id="XP_021848257.1">
    <property type="nucleotide sequence ID" value="XM_021992565.2"/>
</dbReference>
<dbReference type="InterPro" id="IPR002048">
    <property type="entry name" value="EF_hand_dom"/>
</dbReference>
<evidence type="ECO:0000313" key="4">
    <source>
        <dbReference type="RefSeq" id="XP_021848257.1"/>
    </source>
</evidence>
<dbReference type="PROSITE" id="PS00018">
    <property type="entry name" value="EF_HAND_1"/>
    <property type="match status" value="1"/>
</dbReference>
<dbReference type="AlphaFoldDB" id="A0A9R0IFL1"/>
<keyword evidence="3" id="KW-1185">Reference proteome</keyword>
<reference evidence="4" key="2">
    <citation type="submission" date="2025-08" db="UniProtKB">
        <authorList>
            <consortium name="RefSeq"/>
        </authorList>
    </citation>
    <scope>IDENTIFICATION</scope>
    <source>
        <tissue evidence="4">Leaf</tissue>
    </source>
</reference>
<evidence type="ECO:0000256" key="1">
    <source>
        <dbReference type="ARBA" id="ARBA00022837"/>
    </source>
</evidence>
<name>A0A9R0IFL1_SPIOL</name>
<dbReference type="Gene3D" id="1.10.238.10">
    <property type="entry name" value="EF-hand"/>
    <property type="match status" value="1"/>
</dbReference>
<proteinExistence type="predicted"/>
<dbReference type="InterPro" id="IPR011992">
    <property type="entry name" value="EF-hand-dom_pair"/>
</dbReference>
<dbReference type="InterPro" id="IPR018247">
    <property type="entry name" value="EF_Hand_1_Ca_BS"/>
</dbReference>
<dbReference type="GeneID" id="110787930"/>
<evidence type="ECO:0000259" key="2">
    <source>
        <dbReference type="PROSITE" id="PS50222"/>
    </source>
</evidence>
<dbReference type="SUPFAM" id="SSF47473">
    <property type="entry name" value="EF-hand"/>
    <property type="match status" value="1"/>
</dbReference>
<feature type="domain" description="EF-hand" evidence="2">
    <location>
        <begin position="65"/>
        <end position="100"/>
    </location>
</feature>
<dbReference type="OrthoDB" id="186625at2759"/>
<gene>
    <name evidence="4" type="primary">LOC110787930</name>
</gene>